<organism evidence="1 2">
    <name type="scientific">Jimgerdemannia flammicorona</name>
    <dbReference type="NCBI Taxonomy" id="994334"/>
    <lineage>
        <taxon>Eukaryota</taxon>
        <taxon>Fungi</taxon>
        <taxon>Fungi incertae sedis</taxon>
        <taxon>Mucoromycota</taxon>
        <taxon>Mucoromycotina</taxon>
        <taxon>Endogonomycetes</taxon>
        <taxon>Endogonales</taxon>
        <taxon>Endogonaceae</taxon>
        <taxon>Jimgerdemannia</taxon>
    </lineage>
</organism>
<keyword evidence="2" id="KW-1185">Reference proteome</keyword>
<reference evidence="1 2" key="1">
    <citation type="journal article" date="2018" name="New Phytol.">
        <title>Phylogenomics of Endogonaceae and evolution of mycorrhizas within Mucoromycota.</title>
        <authorList>
            <person name="Chang Y."/>
            <person name="Desiro A."/>
            <person name="Na H."/>
            <person name="Sandor L."/>
            <person name="Lipzen A."/>
            <person name="Clum A."/>
            <person name="Barry K."/>
            <person name="Grigoriev I.V."/>
            <person name="Martin F.M."/>
            <person name="Stajich J.E."/>
            <person name="Smith M.E."/>
            <person name="Bonito G."/>
            <person name="Spatafora J.W."/>
        </authorList>
    </citation>
    <scope>NUCLEOTIDE SEQUENCE [LARGE SCALE GENOMIC DNA]</scope>
    <source>
        <strain evidence="1 2">GMNB39</strain>
    </source>
</reference>
<dbReference type="Proteomes" id="UP000268093">
    <property type="component" value="Unassembled WGS sequence"/>
</dbReference>
<protein>
    <submittedName>
        <fullName evidence="1">Uncharacterized protein</fullName>
    </submittedName>
</protein>
<gene>
    <name evidence="1" type="ORF">BC936DRAFT_147553</name>
</gene>
<accession>A0A433D509</accession>
<evidence type="ECO:0000313" key="1">
    <source>
        <dbReference type="EMBL" id="RUP45932.1"/>
    </source>
</evidence>
<sequence>MIADLRNSLSNRSLGVGVFLVRLVSIDTDGPRTPPRLFVTPGEDQVVLKLRLEVVGEGRSVKKLQGNDSSKGSRMERRMVRMTKWSGDDETNLDAFHLGPAQR</sequence>
<comment type="caution">
    <text evidence="1">The sequence shown here is derived from an EMBL/GenBank/DDBJ whole genome shotgun (WGS) entry which is preliminary data.</text>
</comment>
<name>A0A433D509_9FUNG</name>
<proteinExistence type="predicted"/>
<dbReference type="EMBL" id="RBNI01006571">
    <property type="protein sequence ID" value="RUP45932.1"/>
    <property type="molecule type" value="Genomic_DNA"/>
</dbReference>
<evidence type="ECO:0000313" key="2">
    <source>
        <dbReference type="Proteomes" id="UP000268093"/>
    </source>
</evidence>